<organism evidence="2 3">
    <name type="scientific">Ornithinimicrobium faecis</name>
    <dbReference type="NCBI Taxonomy" id="2934158"/>
    <lineage>
        <taxon>Bacteria</taxon>
        <taxon>Bacillati</taxon>
        <taxon>Actinomycetota</taxon>
        <taxon>Actinomycetes</taxon>
        <taxon>Micrococcales</taxon>
        <taxon>Ornithinimicrobiaceae</taxon>
        <taxon>Ornithinimicrobium</taxon>
    </lineage>
</organism>
<dbReference type="EMBL" id="CP099489">
    <property type="protein sequence ID" value="USQ80722.1"/>
    <property type="molecule type" value="Genomic_DNA"/>
</dbReference>
<keyword evidence="1" id="KW-0472">Membrane</keyword>
<accession>A0ABY4YVG1</accession>
<dbReference type="RefSeq" id="WP_252594104.1">
    <property type="nucleotide sequence ID" value="NZ_CP099489.1"/>
</dbReference>
<keyword evidence="3" id="KW-1185">Reference proteome</keyword>
<dbReference type="Pfam" id="PF10724">
    <property type="entry name" value="DUF2516"/>
    <property type="match status" value="1"/>
</dbReference>
<reference evidence="2" key="1">
    <citation type="submission" date="2022-06" db="EMBL/GenBank/DDBJ databases">
        <title>Ornithinimicrobium HY1793.</title>
        <authorList>
            <person name="Huang Y."/>
        </authorList>
    </citation>
    <scope>NUCLEOTIDE SEQUENCE</scope>
    <source>
        <strain evidence="2">HY1793</strain>
    </source>
</reference>
<feature type="transmembrane region" description="Helical" evidence="1">
    <location>
        <begin position="71"/>
        <end position="90"/>
    </location>
</feature>
<proteinExistence type="predicted"/>
<dbReference type="InterPro" id="IPR019662">
    <property type="entry name" value="DUF2516"/>
</dbReference>
<feature type="transmembrane region" description="Helical" evidence="1">
    <location>
        <begin position="47"/>
        <end position="65"/>
    </location>
</feature>
<dbReference type="Proteomes" id="UP001056455">
    <property type="component" value="Chromosome"/>
</dbReference>
<gene>
    <name evidence="2" type="ORF">NF556_03420</name>
</gene>
<evidence type="ECO:0000256" key="1">
    <source>
        <dbReference type="SAM" id="Phobius"/>
    </source>
</evidence>
<evidence type="ECO:0000313" key="2">
    <source>
        <dbReference type="EMBL" id="USQ80722.1"/>
    </source>
</evidence>
<keyword evidence="1" id="KW-0812">Transmembrane</keyword>
<evidence type="ECO:0000313" key="3">
    <source>
        <dbReference type="Proteomes" id="UP001056455"/>
    </source>
</evidence>
<name>A0ABY4YVG1_9MICO</name>
<keyword evidence="1" id="KW-1133">Transmembrane helix</keyword>
<feature type="transmembrane region" description="Helical" evidence="1">
    <location>
        <begin position="12"/>
        <end position="35"/>
    </location>
</feature>
<protein>
    <submittedName>
        <fullName evidence="2">DUF2516 family protein</fullName>
    </submittedName>
</protein>
<sequence length="109" mass="11603">MPTFFDVQQWVGLALGALALGIQVWALVDALLTRGDAFVAAGKRTKGFWLAITGVASAVGLVHLYQPFGMFNLIAIVAAAVYLTDVRPALAQIRGRGRRGGSRGSYGPW</sequence>